<organism evidence="9 10">
    <name type="scientific">Actinopolymorpha singaporensis</name>
    <dbReference type="NCBI Taxonomy" id="117157"/>
    <lineage>
        <taxon>Bacteria</taxon>
        <taxon>Bacillati</taxon>
        <taxon>Actinomycetota</taxon>
        <taxon>Actinomycetes</taxon>
        <taxon>Propionibacteriales</taxon>
        <taxon>Actinopolymorphaceae</taxon>
        <taxon>Actinopolymorpha</taxon>
    </lineage>
</organism>
<dbReference type="InterPro" id="IPR001915">
    <property type="entry name" value="Peptidase_M48"/>
</dbReference>
<evidence type="ECO:0000256" key="5">
    <source>
        <dbReference type="ARBA" id="ARBA00023049"/>
    </source>
</evidence>
<dbReference type="AlphaFoldDB" id="A0A1H1U0V3"/>
<evidence type="ECO:0000256" key="3">
    <source>
        <dbReference type="ARBA" id="ARBA00022801"/>
    </source>
</evidence>
<keyword evidence="7" id="KW-0812">Transmembrane</keyword>
<keyword evidence="3 6" id="KW-0378">Hydrolase</keyword>
<dbReference type="GO" id="GO:0046872">
    <property type="term" value="F:metal ion binding"/>
    <property type="evidence" value="ECO:0007669"/>
    <property type="project" value="UniProtKB-KW"/>
</dbReference>
<dbReference type="PANTHER" id="PTHR34978:SF3">
    <property type="entry name" value="SLR0241 PROTEIN"/>
    <property type="match status" value="1"/>
</dbReference>
<dbReference type="CDD" id="cd07326">
    <property type="entry name" value="M56_BlaR1_MecR1_like"/>
    <property type="match status" value="1"/>
</dbReference>
<feature type="domain" description="Peptidase M48" evidence="8">
    <location>
        <begin position="128"/>
        <end position="186"/>
    </location>
</feature>
<protein>
    <submittedName>
        <fullName evidence="9">Peptidase family M48</fullName>
    </submittedName>
</protein>
<evidence type="ECO:0000256" key="1">
    <source>
        <dbReference type="ARBA" id="ARBA00022670"/>
    </source>
</evidence>
<dbReference type="Pfam" id="PF01435">
    <property type="entry name" value="Peptidase_M48"/>
    <property type="match status" value="1"/>
</dbReference>
<feature type="transmembrane region" description="Helical" evidence="7">
    <location>
        <begin position="81"/>
        <end position="101"/>
    </location>
</feature>
<dbReference type="GO" id="GO:0006508">
    <property type="term" value="P:proteolysis"/>
    <property type="evidence" value="ECO:0007669"/>
    <property type="project" value="UniProtKB-KW"/>
</dbReference>
<dbReference type="PANTHER" id="PTHR34978">
    <property type="entry name" value="POSSIBLE SENSOR-TRANSDUCER PROTEIN BLAR"/>
    <property type="match status" value="1"/>
</dbReference>
<evidence type="ECO:0000313" key="9">
    <source>
        <dbReference type="EMBL" id="SDS66088.1"/>
    </source>
</evidence>
<comment type="cofactor">
    <cofactor evidence="6">
        <name>Zn(2+)</name>
        <dbReference type="ChEBI" id="CHEBI:29105"/>
    </cofactor>
    <text evidence="6">Binds 1 zinc ion per subunit.</text>
</comment>
<dbReference type="STRING" id="117157.SAMN04489717_3419"/>
<dbReference type="InterPro" id="IPR052173">
    <property type="entry name" value="Beta-lactam_resp_regulator"/>
</dbReference>
<feature type="transmembrane region" description="Helical" evidence="7">
    <location>
        <begin position="6"/>
        <end position="26"/>
    </location>
</feature>
<proteinExistence type="inferred from homology"/>
<dbReference type="RefSeq" id="WP_197681466.1">
    <property type="nucleotide sequence ID" value="NZ_LT629732.1"/>
</dbReference>
<name>A0A1H1U0V3_9ACTN</name>
<keyword evidence="1 6" id="KW-0645">Protease</keyword>
<gene>
    <name evidence="9" type="ORF">SAMN04489717_3419</name>
</gene>
<evidence type="ECO:0000259" key="8">
    <source>
        <dbReference type="Pfam" id="PF01435"/>
    </source>
</evidence>
<keyword evidence="4 6" id="KW-0862">Zinc</keyword>
<dbReference type="EMBL" id="LT629732">
    <property type="protein sequence ID" value="SDS66088.1"/>
    <property type="molecule type" value="Genomic_DNA"/>
</dbReference>
<dbReference type="Gene3D" id="3.30.2010.10">
    <property type="entry name" value="Metalloproteases ('zincins'), catalytic domain"/>
    <property type="match status" value="1"/>
</dbReference>
<comment type="similarity">
    <text evidence="6">Belongs to the peptidase M48 family.</text>
</comment>
<dbReference type="GO" id="GO:0004222">
    <property type="term" value="F:metalloendopeptidase activity"/>
    <property type="evidence" value="ECO:0007669"/>
    <property type="project" value="InterPro"/>
</dbReference>
<reference evidence="9 10" key="1">
    <citation type="submission" date="2016-10" db="EMBL/GenBank/DDBJ databases">
        <authorList>
            <person name="de Groot N.N."/>
        </authorList>
    </citation>
    <scope>NUCLEOTIDE SEQUENCE [LARGE SCALE GENOMIC DNA]</scope>
    <source>
        <strain evidence="9 10">DSM 22024</strain>
    </source>
</reference>
<evidence type="ECO:0000256" key="4">
    <source>
        <dbReference type="ARBA" id="ARBA00022833"/>
    </source>
</evidence>
<dbReference type="Proteomes" id="UP000198983">
    <property type="component" value="Chromosome I"/>
</dbReference>
<sequence>MDYAAYLPLVVSVLLWLTGASLGRWLPPPTAVRLLTAAALVTALSTGFVLAVVAFVVLARIPFVAALGHWSVAKLGTGDRIPTAIGVAAGVIVVALLAAAIRRLFIAGRDLAVAAITCRQLGPAADGLVVVQDERPDAYTLPSGLSGRVVVSTAMLRALPAGERRVLLAHEASHLRHRHHLYVQVVELSAAANPLLRPLATAVRAAIERWADEDAAEEVCDRRLAARALARAGLARSGSLPGVALAAAASAVSDRARALLGEPPRRRRGLALAVAALTVVALAASAETAKDTDHQFEIAKAAYIRTQPGNRHASCTAAKARVAATQDVPRWTTSGVSHSCNRPRPFIA</sequence>
<evidence type="ECO:0000313" key="10">
    <source>
        <dbReference type="Proteomes" id="UP000198983"/>
    </source>
</evidence>
<keyword evidence="7" id="KW-1133">Transmembrane helix</keyword>
<evidence type="ECO:0000256" key="2">
    <source>
        <dbReference type="ARBA" id="ARBA00022723"/>
    </source>
</evidence>
<evidence type="ECO:0000256" key="7">
    <source>
        <dbReference type="SAM" id="Phobius"/>
    </source>
</evidence>
<keyword evidence="7" id="KW-0472">Membrane</keyword>
<keyword evidence="5 6" id="KW-0482">Metalloprotease</keyword>
<keyword evidence="10" id="KW-1185">Reference proteome</keyword>
<feature type="transmembrane region" description="Helical" evidence="7">
    <location>
        <begin position="38"/>
        <end position="61"/>
    </location>
</feature>
<evidence type="ECO:0000256" key="6">
    <source>
        <dbReference type="RuleBase" id="RU003983"/>
    </source>
</evidence>
<keyword evidence="2" id="KW-0479">Metal-binding</keyword>
<accession>A0A1H1U0V3</accession>